<reference evidence="1" key="1">
    <citation type="submission" date="2019-04" db="EMBL/GenBank/DDBJ databases">
        <title>Microbes associate with the intestines of laboratory mice.</title>
        <authorList>
            <person name="Navarre W."/>
            <person name="Wong E."/>
            <person name="Huang K."/>
            <person name="Tropini C."/>
            <person name="Ng K."/>
            <person name="Yu B."/>
        </authorList>
    </citation>
    <scope>NUCLEOTIDE SEQUENCE</scope>
    <source>
        <strain evidence="1">NM72_1-8</strain>
    </source>
</reference>
<dbReference type="Proteomes" id="UP000307720">
    <property type="component" value="Unassembled WGS sequence"/>
</dbReference>
<sequence>MLINQNVDAYDRKTDTYIVAYIDLLGVTNRIKAVDQQLAMNKLHNLYMFSVATIKQIQIEENKDITFKIFSDNIIIAKRLSSEVMQRRRDIRSLLMCAGHFQEQAASDSVGWLLRGGISVGQLFIDDVMVWGEALLKAYYLEDNIANYPRIIIDKKVVGEIAQDSQLSGYVRKDFDNLYFLNFLHDCHFCGEMLMKGFDIMQKEVREDIDEKTYQKFCWHMNFVNSELDRKNEKKDRKYRLSIHPKYM</sequence>
<proteinExistence type="predicted"/>
<name>A0AC61QZL0_9FIRM</name>
<dbReference type="EMBL" id="SRZB01000013">
    <property type="protein sequence ID" value="TGX98830.1"/>
    <property type="molecule type" value="Genomic_DNA"/>
</dbReference>
<evidence type="ECO:0000313" key="2">
    <source>
        <dbReference type="Proteomes" id="UP000307720"/>
    </source>
</evidence>
<comment type="caution">
    <text evidence="1">The sequence shown here is derived from an EMBL/GenBank/DDBJ whole genome shotgun (WGS) entry which is preliminary data.</text>
</comment>
<gene>
    <name evidence="1" type="ORF">E5357_07655</name>
</gene>
<evidence type="ECO:0000313" key="1">
    <source>
        <dbReference type="EMBL" id="TGX98830.1"/>
    </source>
</evidence>
<keyword evidence="2" id="KW-1185">Reference proteome</keyword>
<protein>
    <submittedName>
        <fullName evidence="1">Uncharacterized protein</fullName>
    </submittedName>
</protein>
<organism evidence="1 2">
    <name type="scientific">Hominisplanchenecus murintestinalis</name>
    <dbReference type="NCBI Taxonomy" id="2941517"/>
    <lineage>
        <taxon>Bacteria</taxon>
        <taxon>Bacillati</taxon>
        <taxon>Bacillota</taxon>
        <taxon>Clostridia</taxon>
        <taxon>Lachnospirales</taxon>
        <taxon>Lachnospiraceae</taxon>
        <taxon>Hominisplanchenecus</taxon>
    </lineage>
</organism>
<accession>A0AC61QZL0</accession>